<organism evidence="2">
    <name type="scientific">marine sediment metagenome</name>
    <dbReference type="NCBI Taxonomy" id="412755"/>
    <lineage>
        <taxon>unclassified sequences</taxon>
        <taxon>metagenomes</taxon>
        <taxon>ecological metagenomes</taxon>
    </lineage>
</organism>
<keyword evidence="1" id="KW-0472">Membrane</keyword>
<proteinExistence type="predicted"/>
<accession>A0A0F9VB62</accession>
<keyword evidence="1" id="KW-1133">Transmembrane helix</keyword>
<evidence type="ECO:0000313" key="2">
    <source>
        <dbReference type="EMBL" id="KKN63073.1"/>
    </source>
</evidence>
<protein>
    <submittedName>
        <fullName evidence="2">Uncharacterized protein</fullName>
    </submittedName>
</protein>
<feature type="transmembrane region" description="Helical" evidence="1">
    <location>
        <begin position="113"/>
        <end position="130"/>
    </location>
</feature>
<name>A0A0F9VB62_9ZZZZ</name>
<sequence length="137" mass="15973">MNRMGDYGIAKGGTDFSHLKYPWRSQNQVVYINLTATEGLFSLLILDENALEEWNDKIPFNPYYQANNITEMYIEIKLEPPNRNRLTTIIIADEDLSIEGIITTHYLDYNTNTGIIFLVIVVFSTSYYLYQKYKTHS</sequence>
<dbReference type="AlphaFoldDB" id="A0A0F9VB62"/>
<reference evidence="2" key="1">
    <citation type="journal article" date="2015" name="Nature">
        <title>Complex archaea that bridge the gap between prokaryotes and eukaryotes.</title>
        <authorList>
            <person name="Spang A."/>
            <person name="Saw J.H."/>
            <person name="Jorgensen S.L."/>
            <person name="Zaremba-Niedzwiedzka K."/>
            <person name="Martijn J."/>
            <person name="Lind A.E."/>
            <person name="van Eijk R."/>
            <person name="Schleper C."/>
            <person name="Guy L."/>
            <person name="Ettema T.J."/>
        </authorList>
    </citation>
    <scope>NUCLEOTIDE SEQUENCE</scope>
</reference>
<dbReference type="EMBL" id="LAZR01000602">
    <property type="protein sequence ID" value="KKN63073.1"/>
    <property type="molecule type" value="Genomic_DNA"/>
</dbReference>
<keyword evidence="1" id="KW-0812">Transmembrane</keyword>
<comment type="caution">
    <text evidence="2">The sequence shown here is derived from an EMBL/GenBank/DDBJ whole genome shotgun (WGS) entry which is preliminary data.</text>
</comment>
<gene>
    <name evidence="2" type="ORF">LCGC14_0505480</name>
</gene>
<evidence type="ECO:0000256" key="1">
    <source>
        <dbReference type="SAM" id="Phobius"/>
    </source>
</evidence>
<feature type="transmembrane region" description="Helical" evidence="1">
    <location>
        <begin position="29"/>
        <end position="46"/>
    </location>
</feature>